<reference evidence="1 2" key="2">
    <citation type="submission" date="2008-10" db="EMBL/GenBank/DDBJ databases">
        <authorList>
            <person name="Fulton L."/>
            <person name="Clifton S."/>
            <person name="Fulton B."/>
            <person name="Xu J."/>
            <person name="Minx P."/>
            <person name="Pepin K.H."/>
            <person name="Johnson M."/>
            <person name="Bhonagiri V."/>
            <person name="Nash W.E."/>
            <person name="Mardis E.R."/>
            <person name="Wilson R.K."/>
        </authorList>
    </citation>
    <scope>NUCLEOTIDE SEQUENCE [LARGE SCALE GENOMIC DNA]</scope>
    <source>
        <strain evidence="1 2">ATCC 29098</strain>
    </source>
</reference>
<accession>B6WXZ0</accession>
<dbReference type="Proteomes" id="UP000003676">
    <property type="component" value="Unassembled WGS sequence"/>
</dbReference>
<dbReference type="EMBL" id="ABXU01000085">
    <property type="protein sequence ID" value="EEB32157.1"/>
    <property type="molecule type" value="Genomic_DNA"/>
</dbReference>
<dbReference type="HOGENOM" id="CLU_2715826_0_0_7"/>
<name>B6WXZ0_9BACT</name>
<reference evidence="1 2" key="1">
    <citation type="submission" date="2008-10" db="EMBL/GenBank/DDBJ databases">
        <title>Draft genome sequence of Desulvovibrio piger (ATCC 29098).</title>
        <authorList>
            <person name="Sudarsanam P."/>
            <person name="Ley R."/>
            <person name="Guruge J."/>
            <person name="Turnbaugh P.J."/>
            <person name="Mahowald M."/>
            <person name="Liep D."/>
            <person name="Gordon J."/>
        </authorList>
    </citation>
    <scope>NUCLEOTIDE SEQUENCE [LARGE SCALE GENOMIC DNA]</scope>
    <source>
        <strain evidence="1 2">ATCC 29098</strain>
    </source>
</reference>
<evidence type="ECO:0000313" key="1">
    <source>
        <dbReference type="EMBL" id="EEB32157.1"/>
    </source>
</evidence>
<gene>
    <name evidence="1" type="ORF">DESPIG_02970</name>
</gene>
<protein>
    <submittedName>
        <fullName evidence="1">Uncharacterized protein</fullName>
    </submittedName>
</protein>
<comment type="caution">
    <text evidence="1">The sequence shown here is derived from an EMBL/GenBank/DDBJ whole genome shotgun (WGS) entry which is preliminary data.</text>
</comment>
<organism evidence="1 2">
    <name type="scientific">Desulfovibrio piger ATCC 29098</name>
    <dbReference type="NCBI Taxonomy" id="411464"/>
    <lineage>
        <taxon>Bacteria</taxon>
        <taxon>Pseudomonadati</taxon>
        <taxon>Thermodesulfobacteriota</taxon>
        <taxon>Desulfovibrionia</taxon>
        <taxon>Desulfovibrionales</taxon>
        <taxon>Desulfovibrionaceae</taxon>
        <taxon>Desulfovibrio</taxon>
    </lineage>
</organism>
<evidence type="ECO:0000313" key="2">
    <source>
        <dbReference type="Proteomes" id="UP000003676"/>
    </source>
</evidence>
<sequence>MVKQYFLQCGTARQTPCRIFHHWRRMLLERTTQPWPFLLKARRSPARFRAGFFMPPFPPPGPACALCGLALC</sequence>
<proteinExistence type="predicted"/>
<dbReference type="AlphaFoldDB" id="B6WXZ0"/>